<dbReference type="OrthoDB" id="2248033at2"/>
<feature type="transmembrane region" description="Helical" evidence="1">
    <location>
        <begin position="100"/>
        <end position="122"/>
    </location>
</feature>
<keyword evidence="1" id="KW-0472">Membrane</keyword>
<proteinExistence type="predicted"/>
<sequence>MKKHMKGVIAMTNFLSLLKVLSRKRIRIINHILLVDVVAIILTILYMVYRGNLNTEDPLGITVSYSFIVLFVAFILIARDNETVFVSDCYRLIPTSDTKLYMANILAAVISMFYLGVTQVIFSMLAMLTNLNEVIKSVQRSFSYMAAHSSSEWGNTGFLINLTIALIVLTFALAVFSWASVSTVHLITTTLTSFLPDTRSRLFRLVLYVVVVGLLIYIISYTVQPLANIFTGIVSKNDYLQVYVGASVLLVFGIVESVINVYLMRSWVETANN</sequence>
<evidence type="ECO:0000313" key="3">
    <source>
        <dbReference type="Proteomes" id="UP000305100"/>
    </source>
</evidence>
<feature type="transmembrane region" description="Helical" evidence="1">
    <location>
        <begin position="202"/>
        <end position="223"/>
    </location>
</feature>
<reference evidence="2 3" key="1">
    <citation type="submission" date="2019-05" db="EMBL/GenBank/DDBJ databases">
        <title>The metagenome of a microbial culture collection derived from dairy environment covers the genomic content of the human microbiome.</title>
        <authorList>
            <person name="Roder T."/>
            <person name="Wuthrich D."/>
            <person name="Sattari Z."/>
            <person name="Von Ah U."/>
            <person name="Bar C."/>
            <person name="Ronchi F."/>
            <person name="Macpherson A.J."/>
            <person name="Ganal-Vonarburg S.C."/>
            <person name="Bruggmann R."/>
            <person name="Vergeres G."/>
        </authorList>
    </citation>
    <scope>NUCLEOTIDE SEQUENCE [LARGE SCALE GENOMIC DNA]</scope>
    <source>
        <strain evidence="2 3">FAM 1079</strain>
    </source>
</reference>
<feature type="transmembrane region" description="Helical" evidence="1">
    <location>
        <begin position="61"/>
        <end position="79"/>
    </location>
</feature>
<feature type="transmembrane region" description="Helical" evidence="1">
    <location>
        <begin position="243"/>
        <end position="263"/>
    </location>
</feature>
<accession>A0A5R9CYB0</accession>
<organism evidence="2 3">
    <name type="scientific">Lentilactobacillus parafarraginis</name>
    <dbReference type="NCBI Taxonomy" id="390842"/>
    <lineage>
        <taxon>Bacteria</taxon>
        <taxon>Bacillati</taxon>
        <taxon>Bacillota</taxon>
        <taxon>Bacilli</taxon>
        <taxon>Lactobacillales</taxon>
        <taxon>Lactobacillaceae</taxon>
        <taxon>Lentilactobacillus</taxon>
    </lineage>
</organism>
<comment type="caution">
    <text evidence="2">The sequence shown here is derived from an EMBL/GenBank/DDBJ whole genome shotgun (WGS) entry which is preliminary data.</text>
</comment>
<feature type="transmembrane region" description="Helical" evidence="1">
    <location>
        <begin position="28"/>
        <end position="49"/>
    </location>
</feature>
<feature type="transmembrane region" description="Helical" evidence="1">
    <location>
        <begin position="158"/>
        <end position="181"/>
    </location>
</feature>
<protein>
    <submittedName>
        <fullName evidence="2">ABC transporter permease</fullName>
    </submittedName>
</protein>
<keyword evidence="1" id="KW-0812">Transmembrane</keyword>
<keyword evidence="1" id="KW-1133">Transmembrane helix</keyword>
<evidence type="ECO:0000256" key="1">
    <source>
        <dbReference type="SAM" id="Phobius"/>
    </source>
</evidence>
<evidence type="ECO:0000313" key="2">
    <source>
        <dbReference type="EMBL" id="TLQ20762.1"/>
    </source>
</evidence>
<name>A0A5R9CYB0_9LACO</name>
<gene>
    <name evidence="2" type="ORF">FEZ41_01710</name>
</gene>
<dbReference type="Proteomes" id="UP000305100">
    <property type="component" value="Unassembled WGS sequence"/>
</dbReference>
<dbReference type="EMBL" id="VBSX01000003">
    <property type="protein sequence ID" value="TLQ20762.1"/>
    <property type="molecule type" value="Genomic_DNA"/>
</dbReference>
<dbReference type="AlphaFoldDB" id="A0A5R9CYB0"/>